<reference evidence="2 3" key="1">
    <citation type="submission" date="2019-10" db="EMBL/GenBank/DDBJ databases">
        <authorList>
            <person name="Palmer J.M."/>
        </authorList>
    </citation>
    <scope>NUCLEOTIDE SEQUENCE [LARGE SCALE GENOMIC DNA]</scope>
    <source>
        <strain evidence="2 3">TWF506</strain>
    </source>
</reference>
<dbReference type="EMBL" id="JAVHJM010000010">
    <property type="protein sequence ID" value="KAK6504059.1"/>
    <property type="molecule type" value="Genomic_DNA"/>
</dbReference>
<organism evidence="2 3">
    <name type="scientific">Arthrobotrys conoides</name>
    <dbReference type="NCBI Taxonomy" id="74498"/>
    <lineage>
        <taxon>Eukaryota</taxon>
        <taxon>Fungi</taxon>
        <taxon>Dikarya</taxon>
        <taxon>Ascomycota</taxon>
        <taxon>Pezizomycotina</taxon>
        <taxon>Orbiliomycetes</taxon>
        <taxon>Orbiliales</taxon>
        <taxon>Orbiliaceae</taxon>
        <taxon>Arthrobotrys</taxon>
    </lineage>
</organism>
<gene>
    <name evidence="2" type="ORF">TWF506_002273</name>
</gene>
<dbReference type="AlphaFoldDB" id="A0AAN8N617"/>
<protein>
    <submittedName>
        <fullName evidence="2">Uncharacterized protein</fullName>
    </submittedName>
</protein>
<feature type="signal peptide" evidence="1">
    <location>
        <begin position="1"/>
        <end position="20"/>
    </location>
</feature>
<comment type="caution">
    <text evidence="2">The sequence shown here is derived from an EMBL/GenBank/DDBJ whole genome shotgun (WGS) entry which is preliminary data.</text>
</comment>
<dbReference type="Proteomes" id="UP001307849">
    <property type="component" value="Unassembled WGS sequence"/>
</dbReference>
<keyword evidence="3" id="KW-1185">Reference proteome</keyword>
<feature type="chain" id="PRO_5042856516" evidence="1">
    <location>
        <begin position="21"/>
        <end position="297"/>
    </location>
</feature>
<name>A0AAN8N617_9PEZI</name>
<proteinExistence type="predicted"/>
<sequence>MRFSIPCAIAALTALEFSAAQVFEGIKSPNYPPIEVFGGSPLTRFRWAEQSDERQGLCLIDWSGPDTTLQPVGTRGCTERGAPQDMGEQWVLSTRFNEAKTDNATNFEGLVGNTGTGRCLEWRPALPNTIAHTSVYPATTYGNITSEICDRGNQYQYFQLNDWRNPNSTINFLPRMWNQTCPEGQEPTIIAGPNRSLVPYGCGTGRWKSDPIIAESGWWYYDAIQYEMYRIEQDPNRYQTILCCQREGILEESFCTEAMRKEGQGSRTPAVFWMEICTELFPNYPEFQKKRMAQQNV</sequence>
<accession>A0AAN8N617</accession>
<evidence type="ECO:0000256" key="1">
    <source>
        <dbReference type="SAM" id="SignalP"/>
    </source>
</evidence>
<keyword evidence="1" id="KW-0732">Signal</keyword>
<evidence type="ECO:0000313" key="2">
    <source>
        <dbReference type="EMBL" id="KAK6504059.1"/>
    </source>
</evidence>
<evidence type="ECO:0000313" key="3">
    <source>
        <dbReference type="Proteomes" id="UP001307849"/>
    </source>
</evidence>